<dbReference type="Proteomes" id="UP000316416">
    <property type="component" value="Chromosome"/>
</dbReference>
<dbReference type="Gene3D" id="1.10.720.30">
    <property type="entry name" value="SAP domain"/>
    <property type="match status" value="1"/>
</dbReference>
<dbReference type="InterPro" id="IPR036361">
    <property type="entry name" value="SAP_dom_sf"/>
</dbReference>
<keyword evidence="3" id="KW-1185">Reference proteome</keyword>
<dbReference type="Pfam" id="PF09905">
    <property type="entry name" value="VF530"/>
    <property type="match status" value="1"/>
</dbReference>
<evidence type="ECO:0000313" key="2">
    <source>
        <dbReference type="EMBL" id="QPG57376.1"/>
    </source>
</evidence>
<reference evidence="2" key="1">
    <citation type="submission" date="2021-07" db="EMBL/GenBank/DDBJ databases">
        <title>Shewanella sp. YLB-07 whole genome sequence.</title>
        <authorList>
            <person name="Yu L."/>
        </authorList>
    </citation>
    <scope>NUCLEOTIDE SEQUENCE</scope>
    <source>
        <strain evidence="2">YLB-08</strain>
    </source>
</reference>
<sequence>MIEQQENSPLHGLKLETMLTELVDFYDWEILYASLRLACFKTNPNMLACLKFLKNIEWARERVENFYLYRFKRMPKGDTAHFELKPRERGFANGIVPRKPQALTIELIEEMRAKSSAGYEAMKQNKDRARFSKDKPRAQDSYAQNTRSGGNRSQPSQDPNNPWGK</sequence>
<accession>A0ABX6V3Z9</accession>
<dbReference type="EMBL" id="CP045503">
    <property type="protein sequence ID" value="QPG57376.1"/>
    <property type="molecule type" value="Genomic_DNA"/>
</dbReference>
<dbReference type="InterPro" id="IPR018668">
    <property type="entry name" value="DNA-binding_VF530-like"/>
</dbReference>
<feature type="compositionally biased region" description="Basic and acidic residues" evidence="1">
    <location>
        <begin position="123"/>
        <end position="138"/>
    </location>
</feature>
<protein>
    <submittedName>
        <fullName evidence="2">VF530 family DNA-binding protein</fullName>
    </submittedName>
</protein>
<proteinExistence type="predicted"/>
<evidence type="ECO:0000256" key="1">
    <source>
        <dbReference type="SAM" id="MobiDB-lite"/>
    </source>
</evidence>
<feature type="compositionally biased region" description="Polar residues" evidence="1">
    <location>
        <begin position="141"/>
        <end position="165"/>
    </location>
</feature>
<dbReference type="RefSeq" id="WP_013050275.1">
    <property type="nucleotide sequence ID" value="NZ_CP045503.2"/>
</dbReference>
<evidence type="ECO:0000313" key="3">
    <source>
        <dbReference type="Proteomes" id="UP000316416"/>
    </source>
</evidence>
<gene>
    <name evidence="2" type="ORF">FM038_007955</name>
</gene>
<name>A0ABX6V3Z9_9GAMM</name>
<keyword evidence="2" id="KW-0238">DNA-binding</keyword>
<organism evidence="2 3">
    <name type="scientific">Shewanella eurypsychrophilus</name>
    <dbReference type="NCBI Taxonomy" id="2593656"/>
    <lineage>
        <taxon>Bacteria</taxon>
        <taxon>Pseudomonadati</taxon>
        <taxon>Pseudomonadota</taxon>
        <taxon>Gammaproteobacteria</taxon>
        <taxon>Alteromonadales</taxon>
        <taxon>Shewanellaceae</taxon>
        <taxon>Shewanella</taxon>
    </lineage>
</organism>
<feature type="region of interest" description="Disordered" evidence="1">
    <location>
        <begin position="117"/>
        <end position="165"/>
    </location>
</feature>
<dbReference type="GO" id="GO:0003677">
    <property type="term" value="F:DNA binding"/>
    <property type="evidence" value="ECO:0007669"/>
    <property type="project" value="UniProtKB-KW"/>
</dbReference>